<dbReference type="SMART" id="SM00966">
    <property type="entry name" value="SpoVT_AbrB"/>
    <property type="match status" value="1"/>
</dbReference>
<dbReference type="EMBL" id="UFQR01000018">
    <property type="protein sequence ID" value="SSW96500.1"/>
    <property type="molecule type" value="Genomic_DNA"/>
</dbReference>
<evidence type="ECO:0000259" key="1">
    <source>
        <dbReference type="SMART" id="SM00966"/>
    </source>
</evidence>
<evidence type="ECO:0000313" key="2">
    <source>
        <dbReference type="EMBL" id="SSW96500.1"/>
    </source>
</evidence>
<dbReference type="PANTHER" id="PTHR40516">
    <property type="entry name" value="ANTITOXIN CHPS-RELATED"/>
    <property type="match status" value="1"/>
</dbReference>
<dbReference type="PANTHER" id="PTHR40516:SF1">
    <property type="entry name" value="ANTITOXIN CHPS-RELATED"/>
    <property type="match status" value="1"/>
</dbReference>
<sequence>MRVAIKKWGNSAGMIIPAPVLEKLHFQIGQELVVEVRGSELVLKAGKPKYLLTELIRKCDLDVDPVSDIDIWKESAPKGNEVW</sequence>
<dbReference type="AlphaFoldDB" id="A0A3B0M3G5"/>
<dbReference type="GO" id="GO:0003677">
    <property type="term" value="F:DNA binding"/>
    <property type="evidence" value="ECO:0007669"/>
    <property type="project" value="InterPro"/>
</dbReference>
<name>A0A3B0M3G5_9GAMM</name>
<dbReference type="InterPro" id="IPR039052">
    <property type="entry name" value="Antitox_PemI-like"/>
</dbReference>
<reference evidence="2" key="1">
    <citation type="submission" date="2018-04" db="EMBL/GenBank/DDBJ databases">
        <authorList>
            <person name="Go L.Y."/>
            <person name="Mitchell J.A."/>
        </authorList>
    </citation>
    <scope>NUCLEOTIDE SEQUENCE</scope>
    <source>
        <strain evidence="2">ARTV</strain>
    </source>
</reference>
<dbReference type="SUPFAM" id="SSF89447">
    <property type="entry name" value="AbrB/MazE/MraZ-like"/>
    <property type="match status" value="1"/>
</dbReference>
<dbReference type="Gene3D" id="2.10.260.10">
    <property type="match status" value="1"/>
</dbReference>
<dbReference type="InterPro" id="IPR007159">
    <property type="entry name" value="SpoVT-AbrB_dom"/>
</dbReference>
<dbReference type="InterPro" id="IPR037914">
    <property type="entry name" value="SpoVT-AbrB_sf"/>
</dbReference>
<accession>A0A3B0M3G5</accession>
<proteinExistence type="predicted"/>
<organism evidence="2">
    <name type="scientific">Arsenophonus endosymbiont of Trialeurodes vaporariorum</name>
    <dbReference type="NCBI Taxonomy" id="235567"/>
    <lineage>
        <taxon>Bacteria</taxon>
        <taxon>Pseudomonadati</taxon>
        <taxon>Pseudomonadota</taxon>
        <taxon>Gammaproteobacteria</taxon>
        <taxon>Enterobacterales</taxon>
        <taxon>Morganellaceae</taxon>
        <taxon>Arsenophonus</taxon>
    </lineage>
</organism>
<dbReference type="GO" id="GO:0097351">
    <property type="term" value="F:toxin sequestering activity"/>
    <property type="evidence" value="ECO:0007669"/>
    <property type="project" value="InterPro"/>
</dbReference>
<dbReference type="Pfam" id="PF04014">
    <property type="entry name" value="MazE_antitoxin"/>
    <property type="match status" value="1"/>
</dbReference>
<gene>
    <name evidence="2" type="primary">chpS</name>
    <name evidence="2" type="ORF">ARTV_2948</name>
</gene>
<protein>
    <submittedName>
        <fullName evidence="2">Antitoxin ChpS</fullName>
    </submittedName>
</protein>
<feature type="domain" description="SpoVT-AbrB" evidence="1">
    <location>
        <begin position="6"/>
        <end position="51"/>
    </location>
</feature>